<protein>
    <recommendedName>
        <fullName evidence="3">FAR1 domain-containing protein</fullName>
    </recommendedName>
</protein>
<gene>
    <name evidence="1" type="ORF">Ahy_B03g065987</name>
</gene>
<sequence length="198" mass="22791">MPLFHRRSPCVLQASPLFEPRCWRVFEHPFSRYHFESGQQTLIEIIIFVCLVPVVVDACVKLWRLEVKESKYYSKESVRAPNPVEGLHVDGKGSDVCEEGSEGFKGHEGFEAESEIHDEFGDGFYDNWVEKAINEIVDLGCMNVKKITAEGFRKERMCHGVEVANQKCEPKPETRCGCEVKMRTHVDKDSGRWIVTYF</sequence>
<keyword evidence="2" id="KW-1185">Reference proteome</keyword>
<dbReference type="AlphaFoldDB" id="A0A445A2V7"/>
<reference evidence="1 2" key="1">
    <citation type="submission" date="2019-01" db="EMBL/GenBank/DDBJ databases">
        <title>Sequencing of cultivated peanut Arachis hypogaea provides insights into genome evolution and oil improvement.</title>
        <authorList>
            <person name="Chen X."/>
        </authorList>
    </citation>
    <scope>NUCLEOTIDE SEQUENCE [LARGE SCALE GENOMIC DNA]</scope>
    <source>
        <strain evidence="2">cv. Fuhuasheng</strain>
        <tissue evidence="1">Leaves</tissue>
    </source>
</reference>
<dbReference type="Proteomes" id="UP000289738">
    <property type="component" value="Chromosome B03"/>
</dbReference>
<proteinExistence type="predicted"/>
<evidence type="ECO:0008006" key="3">
    <source>
        <dbReference type="Google" id="ProtNLM"/>
    </source>
</evidence>
<comment type="caution">
    <text evidence="1">The sequence shown here is derived from an EMBL/GenBank/DDBJ whole genome shotgun (WGS) entry which is preliminary data.</text>
</comment>
<accession>A0A445A2V7</accession>
<name>A0A445A2V7_ARAHY</name>
<evidence type="ECO:0000313" key="1">
    <source>
        <dbReference type="EMBL" id="RYR20759.1"/>
    </source>
</evidence>
<dbReference type="EMBL" id="SDMP01000013">
    <property type="protein sequence ID" value="RYR20759.1"/>
    <property type="molecule type" value="Genomic_DNA"/>
</dbReference>
<evidence type="ECO:0000313" key="2">
    <source>
        <dbReference type="Proteomes" id="UP000289738"/>
    </source>
</evidence>
<organism evidence="1 2">
    <name type="scientific">Arachis hypogaea</name>
    <name type="common">Peanut</name>
    <dbReference type="NCBI Taxonomy" id="3818"/>
    <lineage>
        <taxon>Eukaryota</taxon>
        <taxon>Viridiplantae</taxon>
        <taxon>Streptophyta</taxon>
        <taxon>Embryophyta</taxon>
        <taxon>Tracheophyta</taxon>
        <taxon>Spermatophyta</taxon>
        <taxon>Magnoliopsida</taxon>
        <taxon>eudicotyledons</taxon>
        <taxon>Gunneridae</taxon>
        <taxon>Pentapetalae</taxon>
        <taxon>rosids</taxon>
        <taxon>fabids</taxon>
        <taxon>Fabales</taxon>
        <taxon>Fabaceae</taxon>
        <taxon>Papilionoideae</taxon>
        <taxon>50 kb inversion clade</taxon>
        <taxon>dalbergioids sensu lato</taxon>
        <taxon>Dalbergieae</taxon>
        <taxon>Pterocarpus clade</taxon>
        <taxon>Arachis</taxon>
    </lineage>
</organism>